<accession>A0ABT6TMW4</accession>
<evidence type="ECO:0000313" key="1">
    <source>
        <dbReference type="EMBL" id="MDI4648080.1"/>
    </source>
</evidence>
<proteinExistence type="predicted"/>
<sequence length="58" mass="6550">MNQIKDLQKLIRLTGDRAKLDAKANGTYIVYKTKDGQIVKEYYNGDVVPVSEEDVPHA</sequence>
<reference evidence="1" key="1">
    <citation type="submission" date="2023-04" db="EMBL/GenBank/DDBJ databases">
        <title>Comparative genomic analysis of Cohnella hashimotonis sp. nov., isolated from the International Space Station.</title>
        <authorList>
            <person name="Venkateswaran K."/>
            <person name="Simpson A."/>
        </authorList>
    </citation>
    <scope>NUCLEOTIDE SEQUENCE</scope>
    <source>
        <strain evidence="1">F6_2S_P_1</strain>
    </source>
</reference>
<dbReference type="RefSeq" id="WP_282910818.1">
    <property type="nucleotide sequence ID" value="NZ_JAGRPV010000001.1"/>
</dbReference>
<protein>
    <submittedName>
        <fullName evidence="1">Uncharacterized protein</fullName>
    </submittedName>
</protein>
<organism evidence="1 2">
    <name type="scientific">Cohnella hashimotonis</name>
    <dbReference type="NCBI Taxonomy" id="2826895"/>
    <lineage>
        <taxon>Bacteria</taxon>
        <taxon>Bacillati</taxon>
        <taxon>Bacillota</taxon>
        <taxon>Bacilli</taxon>
        <taxon>Bacillales</taxon>
        <taxon>Paenibacillaceae</taxon>
        <taxon>Cohnella</taxon>
    </lineage>
</organism>
<evidence type="ECO:0000313" key="2">
    <source>
        <dbReference type="Proteomes" id="UP001161691"/>
    </source>
</evidence>
<dbReference type="Proteomes" id="UP001161691">
    <property type="component" value="Unassembled WGS sequence"/>
</dbReference>
<keyword evidence="2" id="KW-1185">Reference proteome</keyword>
<name>A0ABT6TMW4_9BACL</name>
<dbReference type="EMBL" id="JAGRPV010000001">
    <property type="protein sequence ID" value="MDI4648080.1"/>
    <property type="molecule type" value="Genomic_DNA"/>
</dbReference>
<comment type="caution">
    <text evidence="1">The sequence shown here is derived from an EMBL/GenBank/DDBJ whole genome shotgun (WGS) entry which is preliminary data.</text>
</comment>
<gene>
    <name evidence="1" type="ORF">KB449_24230</name>
</gene>